<keyword evidence="8" id="KW-1185">Reference proteome</keyword>
<dbReference type="InterPro" id="IPR001688">
    <property type="entry name" value="GPCR_2_calcitonin_rcpt"/>
</dbReference>
<feature type="transmembrane region" description="Helical" evidence="5">
    <location>
        <begin position="121"/>
        <end position="141"/>
    </location>
</feature>
<evidence type="ECO:0000256" key="3">
    <source>
        <dbReference type="ARBA" id="ARBA00022989"/>
    </source>
</evidence>
<evidence type="ECO:0000256" key="4">
    <source>
        <dbReference type="ARBA" id="ARBA00023136"/>
    </source>
</evidence>
<dbReference type="PRINTS" id="PR00361">
    <property type="entry name" value="CALCITONINR"/>
</dbReference>
<dbReference type="PRINTS" id="PR00249">
    <property type="entry name" value="GPCRSECRETIN"/>
</dbReference>
<dbReference type="GO" id="GO:0007189">
    <property type="term" value="P:adenylate cyclase-activating G protein-coupled receptor signaling pathway"/>
    <property type="evidence" value="ECO:0007669"/>
    <property type="project" value="TreeGrafter"/>
</dbReference>
<dbReference type="AlphaFoldDB" id="A0A4W5KXJ6"/>
<dbReference type="InterPro" id="IPR050332">
    <property type="entry name" value="GPCR_2"/>
</dbReference>
<reference evidence="8" key="1">
    <citation type="submission" date="2018-06" db="EMBL/GenBank/DDBJ databases">
        <title>Genome assembly of Danube salmon.</title>
        <authorList>
            <person name="Macqueen D.J."/>
            <person name="Gundappa M.K."/>
        </authorList>
    </citation>
    <scope>NUCLEOTIDE SEQUENCE [LARGE SCALE GENOMIC DNA]</scope>
</reference>
<comment type="subcellular location">
    <subcellularLocation>
        <location evidence="1">Membrane</location>
        <topology evidence="1">Multi-pass membrane protein</topology>
    </subcellularLocation>
</comment>
<feature type="transmembrane region" description="Helical" evidence="5">
    <location>
        <begin position="220"/>
        <end position="240"/>
    </location>
</feature>
<evidence type="ECO:0000313" key="8">
    <source>
        <dbReference type="Proteomes" id="UP000314982"/>
    </source>
</evidence>
<evidence type="ECO:0000256" key="1">
    <source>
        <dbReference type="ARBA" id="ARBA00004141"/>
    </source>
</evidence>
<dbReference type="STRING" id="62062.ENSHHUP00000022143"/>
<protein>
    <submittedName>
        <fullName evidence="7">Calcitonin receptor</fullName>
    </submittedName>
</protein>
<dbReference type="PANTHER" id="PTHR45620">
    <property type="entry name" value="PDF RECEPTOR-LIKE PROTEIN-RELATED"/>
    <property type="match status" value="1"/>
</dbReference>
<dbReference type="GO" id="GO:0004948">
    <property type="term" value="F:calcitonin receptor activity"/>
    <property type="evidence" value="ECO:0007669"/>
    <property type="project" value="InterPro"/>
</dbReference>
<dbReference type="PRINTS" id="PR01350">
    <property type="entry name" value="CTRFAMILY"/>
</dbReference>
<dbReference type="GO" id="GO:0007204">
    <property type="term" value="P:positive regulation of cytosolic calcium ion concentration"/>
    <property type="evidence" value="ECO:0007669"/>
    <property type="project" value="TreeGrafter"/>
</dbReference>
<dbReference type="PANTHER" id="PTHR45620:SF8">
    <property type="entry name" value="CALCITONIN RECEPTOR"/>
    <property type="match status" value="1"/>
</dbReference>
<dbReference type="GeneTree" id="ENSGT00940000155380"/>
<evidence type="ECO:0000256" key="5">
    <source>
        <dbReference type="SAM" id="Phobius"/>
    </source>
</evidence>
<name>A0A4W5KXJ6_9TELE</name>
<evidence type="ECO:0000313" key="7">
    <source>
        <dbReference type="Ensembl" id="ENSHHUP00000022143.1"/>
    </source>
</evidence>
<dbReference type="GO" id="GO:0005886">
    <property type="term" value="C:plasma membrane"/>
    <property type="evidence" value="ECO:0007669"/>
    <property type="project" value="TreeGrafter"/>
</dbReference>
<keyword evidence="4 5" id="KW-0472">Membrane</keyword>
<dbReference type="Pfam" id="PF00002">
    <property type="entry name" value="7tm_2"/>
    <property type="match status" value="1"/>
</dbReference>
<dbReference type="InterPro" id="IPR017981">
    <property type="entry name" value="GPCR_2-like_7TM"/>
</dbReference>
<feature type="transmembrane region" description="Helical" evidence="5">
    <location>
        <begin position="178"/>
        <end position="199"/>
    </location>
</feature>
<dbReference type="Proteomes" id="UP000314982">
    <property type="component" value="Unassembled WGS sequence"/>
</dbReference>
<dbReference type="InterPro" id="IPR003287">
    <property type="entry name" value="GPCR_2_calcitonin_rcpt_fam"/>
</dbReference>
<dbReference type="InterPro" id="IPR000832">
    <property type="entry name" value="GPCR_2_secretin-like"/>
</dbReference>
<organism evidence="7 8">
    <name type="scientific">Hucho hucho</name>
    <name type="common">huchen</name>
    <dbReference type="NCBI Taxonomy" id="62062"/>
    <lineage>
        <taxon>Eukaryota</taxon>
        <taxon>Metazoa</taxon>
        <taxon>Chordata</taxon>
        <taxon>Craniata</taxon>
        <taxon>Vertebrata</taxon>
        <taxon>Euteleostomi</taxon>
        <taxon>Actinopterygii</taxon>
        <taxon>Neopterygii</taxon>
        <taxon>Teleostei</taxon>
        <taxon>Protacanthopterygii</taxon>
        <taxon>Salmoniformes</taxon>
        <taxon>Salmonidae</taxon>
        <taxon>Salmoninae</taxon>
        <taxon>Hucho</taxon>
    </lineage>
</organism>
<feature type="domain" description="G-protein coupled receptors family 2 profile 2" evidence="6">
    <location>
        <begin position="35"/>
        <end position="262"/>
    </location>
</feature>
<dbReference type="PROSITE" id="PS50261">
    <property type="entry name" value="G_PROTEIN_RECEP_F2_4"/>
    <property type="match status" value="1"/>
</dbReference>
<dbReference type="GO" id="GO:0030424">
    <property type="term" value="C:axon"/>
    <property type="evidence" value="ECO:0007669"/>
    <property type="project" value="TreeGrafter"/>
</dbReference>
<accession>A0A4W5KXJ6</accession>
<proteinExistence type="predicted"/>
<evidence type="ECO:0000259" key="6">
    <source>
        <dbReference type="PROSITE" id="PS50261"/>
    </source>
</evidence>
<feature type="transmembrane region" description="Helical" evidence="5">
    <location>
        <begin position="72"/>
        <end position="93"/>
    </location>
</feature>
<reference evidence="7" key="3">
    <citation type="submission" date="2025-09" db="UniProtKB">
        <authorList>
            <consortium name="Ensembl"/>
        </authorList>
    </citation>
    <scope>IDENTIFICATION</scope>
</reference>
<dbReference type="Gene3D" id="1.20.1070.10">
    <property type="entry name" value="Rhodopsin 7-helix transmembrane proteins"/>
    <property type="match status" value="1"/>
</dbReference>
<dbReference type="GO" id="GO:0007166">
    <property type="term" value="P:cell surface receptor signaling pathway"/>
    <property type="evidence" value="ECO:0007669"/>
    <property type="project" value="InterPro"/>
</dbReference>
<sequence>QWFRHPDTNRTWSNYTLCNFHTTGKLKVRVMAYILYYMAIVGHAFSIASLLISLAIFFYFRNLSCQRITLHKNLFVSYVLNSALTLIYLIAVVNNPDVVGRNPVGCKVLHFFHMYMLGCNYFWMLCEGIYLHTLIVVAVFAEEQHLHWYYLLGWGTCLTANVSPSCSCWMSVETHLLYVVHGPIMAALLVNLFFLLNIVRVLVTKLRDTHRAESNMYMKAVRATLILVPLLGIQFVIFPWRPENRLAGEVYDYIMHILMHYQVMPTPFYNLNVPFSQVQAALKRQWIQYKAQWGQRRRDHCSMRSTSYTATSITEVPAFMYHHDCNSEHLNGRHTSEDSELVALKTGETYA</sequence>
<feature type="transmembrane region" description="Helical" evidence="5">
    <location>
        <begin position="34"/>
        <end position="60"/>
    </location>
</feature>
<reference evidence="7" key="2">
    <citation type="submission" date="2025-08" db="UniProtKB">
        <authorList>
            <consortium name="Ensembl"/>
        </authorList>
    </citation>
    <scope>IDENTIFICATION</scope>
</reference>
<evidence type="ECO:0000256" key="2">
    <source>
        <dbReference type="ARBA" id="ARBA00022692"/>
    </source>
</evidence>
<keyword evidence="2 5" id="KW-0812">Transmembrane</keyword>
<keyword evidence="3 5" id="KW-1133">Transmembrane helix</keyword>
<dbReference type="Ensembl" id="ENSHHUT00000022973.1">
    <property type="protein sequence ID" value="ENSHHUP00000022143.1"/>
    <property type="gene ID" value="ENSHHUG00000013857.1"/>
</dbReference>